<dbReference type="EMBL" id="JWZX01001779">
    <property type="protein sequence ID" value="KOO32424.1"/>
    <property type="molecule type" value="Genomic_DNA"/>
</dbReference>
<dbReference type="AlphaFoldDB" id="A0A0M0K0T1"/>
<reference evidence="3" key="1">
    <citation type="journal article" date="2015" name="PLoS Genet.">
        <title>Genome Sequence and Transcriptome Analyses of Chrysochromulina tobin: Metabolic Tools for Enhanced Algal Fitness in the Prominent Order Prymnesiales (Haptophyceae).</title>
        <authorList>
            <person name="Hovde B.T."/>
            <person name="Deodato C.R."/>
            <person name="Hunsperger H.M."/>
            <person name="Ryken S.A."/>
            <person name="Yost W."/>
            <person name="Jha R.K."/>
            <person name="Patterson J."/>
            <person name="Monnat R.J. Jr."/>
            <person name="Barlow S.B."/>
            <person name="Starkenburg S.R."/>
            <person name="Cattolico R.A."/>
        </authorList>
    </citation>
    <scope>NUCLEOTIDE SEQUENCE</scope>
    <source>
        <strain evidence="3">CCMP291</strain>
    </source>
</reference>
<comment type="caution">
    <text evidence="2">The sequence shown here is derived from an EMBL/GenBank/DDBJ whole genome shotgun (WGS) entry which is preliminary data.</text>
</comment>
<proteinExistence type="predicted"/>
<organism evidence="2 3">
    <name type="scientific">Chrysochromulina tobinii</name>
    <dbReference type="NCBI Taxonomy" id="1460289"/>
    <lineage>
        <taxon>Eukaryota</taxon>
        <taxon>Haptista</taxon>
        <taxon>Haptophyta</taxon>
        <taxon>Prymnesiophyceae</taxon>
        <taxon>Prymnesiales</taxon>
        <taxon>Chrysochromulinaceae</taxon>
        <taxon>Chrysochromulina</taxon>
    </lineage>
</organism>
<keyword evidence="3" id="KW-1185">Reference proteome</keyword>
<evidence type="ECO:0000256" key="1">
    <source>
        <dbReference type="SAM" id="MobiDB-lite"/>
    </source>
</evidence>
<name>A0A0M0K0T1_9EUKA</name>
<sequence length="137" mass="14354">MPPARERPGCPCVPVPPLAAVAREWPGCPCVLASPLAAVALEWPAGLRLPSVGDWRPGLTRAMKLNRPPEPNWPAAAKTLAKPEDGLLKTATNSSKSSTPFPSKSASLSSACAFCPRIFISLRIDSSSPTSIAPDLS</sequence>
<evidence type="ECO:0000313" key="2">
    <source>
        <dbReference type="EMBL" id="KOO32424.1"/>
    </source>
</evidence>
<feature type="region of interest" description="Disordered" evidence="1">
    <location>
        <begin position="64"/>
        <end position="83"/>
    </location>
</feature>
<accession>A0A0M0K0T1</accession>
<gene>
    <name evidence="2" type="ORF">Ctob_012767</name>
</gene>
<protein>
    <submittedName>
        <fullName evidence="2">Uncharacterized protein</fullName>
    </submittedName>
</protein>
<evidence type="ECO:0000313" key="3">
    <source>
        <dbReference type="Proteomes" id="UP000037460"/>
    </source>
</evidence>
<dbReference type="Proteomes" id="UP000037460">
    <property type="component" value="Unassembled WGS sequence"/>
</dbReference>